<reference evidence="2 3" key="1">
    <citation type="submission" date="2024-09" db="EMBL/GenBank/DDBJ databases">
        <authorList>
            <person name="Sun Q."/>
            <person name="Mori K."/>
        </authorList>
    </citation>
    <scope>NUCLEOTIDE SEQUENCE [LARGE SCALE GENOMIC DNA]</scope>
    <source>
        <strain evidence="2 3">CCM 7415</strain>
    </source>
</reference>
<evidence type="ECO:0000259" key="1">
    <source>
        <dbReference type="PROSITE" id="PS50994"/>
    </source>
</evidence>
<dbReference type="Pfam" id="PF00665">
    <property type="entry name" value="rve"/>
    <property type="match status" value="1"/>
</dbReference>
<dbReference type="InterPro" id="IPR012337">
    <property type="entry name" value="RNaseH-like_sf"/>
</dbReference>
<evidence type="ECO:0000313" key="2">
    <source>
        <dbReference type="EMBL" id="MFC0268089.1"/>
    </source>
</evidence>
<name>A0ABV6G473_9GAMM</name>
<keyword evidence="3" id="KW-1185">Reference proteome</keyword>
<dbReference type="InterPro" id="IPR050900">
    <property type="entry name" value="Transposase_IS3/IS150/IS904"/>
</dbReference>
<dbReference type="PROSITE" id="PS50994">
    <property type="entry name" value="INTEGRASE"/>
    <property type="match status" value="1"/>
</dbReference>
<gene>
    <name evidence="2" type="ORF">ACFFHW_08855</name>
</gene>
<evidence type="ECO:0000313" key="3">
    <source>
        <dbReference type="Proteomes" id="UP001589814"/>
    </source>
</evidence>
<feature type="domain" description="Integrase catalytic" evidence="1">
    <location>
        <begin position="1"/>
        <end position="162"/>
    </location>
</feature>
<dbReference type="PANTHER" id="PTHR46889">
    <property type="entry name" value="TRANSPOSASE INSF FOR INSERTION SEQUENCE IS3B-RELATED"/>
    <property type="match status" value="1"/>
</dbReference>
<dbReference type="Gene3D" id="3.30.420.10">
    <property type="entry name" value="Ribonuclease H-like superfamily/Ribonuclease H"/>
    <property type="match status" value="1"/>
</dbReference>
<comment type="caution">
    <text evidence="2">The sequence shown here is derived from an EMBL/GenBank/DDBJ whole genome shotgun (WGS) entry which is preliminary data.</text>
</comment>
<dbReference type="PANTHER" id="PTHR46889:SF4">
    <property type="entry name" value="TRANSPOSASE INSO FOR INSERTION SEQUENCE ELEMENT IS911B-RELATED"/>
    <property type="match status" value="1"/>
</dbReference>
<proteinExistence type="predicted"/>
<dbReference type="SUPFAM" id="SSF53098">
    <property type="entry name" value="Ribonuclease H-like"/>
    <property type="match status" value="1"/>
</dbReference>
<dbReference type="EMBL" id="JBHLVX010000034">
    <property type="protein sequence ID" value="MFC0268089.1"/>
    <property type="molecule type" value="Genomic_DNA"/>
</dbReference>
<dbReference type="RefSeq" id="WP_169433502.1">
    <property type="nucleotide sequence ID" value="NZ_JBHLVX010000034.1"/>
</dbReference>
<accession>A0ABV6G473</accession>
<dbReference type="Proteomes" id="UP001589814">
    <property type="component" value="Unassembled WGS sequence"/>
</dbReference>
<sequence length="242" mass="27566">MKFPWSTHLSKLPTRRRGVYLNLYVVLDLYSRFIVAWMISHKETAALAQQLFQEAVDRYGIPHGALTLHQDRGSPMIARSYLDLMGELGVTCSHSRPRVSNDNPFSESQFKTSKYQPDYPGRFESIVHARQWYSAYVDWYNLQHHHSGLAGFTPEQVFTGRYHEMAEVRQRALDDSFETHPERFLCGRPRVAMPPASVSINPVQPDDDDPTPYSVVNFPTLPAASDTATKSTLIFNDLSESG</sequence>
<protein>
    <submittedName>
        <fullName evidence="2">Transposase</fullName>
    </submittedName>
</protein>
<organism evidence="2 3">
    <name type="scientific">Kushneria aurantia</name>
    <dbReference type="NCBI Taxonomy" id="504092"/>
    <lineage>
        <taxon>Bacteria</taxon>
        <taxon>Pseudomonadati</taxon>
        <taxon>Pseudomonadota</taxon>
        <taxon>Gammaproteobacteria</taxon>
        <taxon>Oceanospirillales</taxon>
        <taxon>Halomonadaceae</taxon>
        <taxon>Kushneria</taxon>
    </lineage>
</organism>
<dbReference type="InterPro" id="IPR001584">
    <property type="entry name" value="Integrase_cat-core"/>
</dbReference>
<dbReference type="InterPro" id="IPR036397">
    <property type="entry name" value="RNaseH_sf"/>
</dbReference>